<dbReference type="InterPro" id="IPR020013">
    <property type="entry name" value="Flagellar_FlgE/F/G"/>
</dbReference>
<reference evidence="5 6" key="1">
    <citation type="journal article" date="2015" name="Stand. Genomic Sci.">
        <title>Genomic Encyclopedia of Bacterial and Archaeal Type Strains, Phase III: the genomes of soil and plant-associated and newly described type strains.</title>
        <authorList>
            <person name="Whitman W.B."/>
            <person name="Woyke T."/>
            <person name="Klenk H.P."/>
            <person name="Zhou Y."/>
            <person name="Lilburn T.G."/>
            <person name="Beck B.J."/>
            <person name="De Vos P."/>
            <person name="Vandamme P."/>
            <person name="Eisen J.A."/>
            <person name="Garrity G."/>
            <person name="Hugenholtz P."/>
            <person name="Kyrpides N.C."/>
        </authorList>
    </citation>
    <scope>NUCLEOTIDE SEQUENCE [LARGE SCALE GENOMIC DNA]</scope>
    <source>
        <strain evidence="5 6">CGMCC 1.10116</strain>
    </source>
</reference>
<keyword evidence="5" id="KW-0969">Cilium</keyword>
<dbReference type="InterPro" id="IPR001444">
    <property type="entry name" value="Flag_bb_rod_N"/>
</dbReference>
<dbReference type="RefSeq" id="WP_144448641.1">
    <property type="nucleotide sequence ID" value="NZ_VLKZ01000001.1"/>
</dbReference>
<dbReference type="NCBIfam" id="TIGR03506">
    <property type="entry name" value="FlgEFG_subfam"/>
    <property type="match status" value="1"/>
</dbReference>
<dbReference type="AlphaFoldDB" id="A0A562QST8"/>
<name>A0A562QST8_9BACI</name>
<comment type="subcellular location">
    <subcellularLocation>
        <location evidence="2">Bacterial flagellum basal body</location>
    </subcellularLocation>
</comment>
<organism evidence="5 6">
    <name type="scientific">Halalkalibacter nanhaiisediminis</name>
    <dbReference type="NCBI Taxonomy" id="688079"/>
    <lineage>
        <taxon>Bacteria</taxon>
        <taxon>Bacillati</taxon>
        <taxon>Bacillota</taxon>
        <taxon>Bacilli</taxon>
        <taxon>Bacillales</taxon>
        <taxon>Bacillaceae</taxon>
        <taxon>Halalkalibacter</taxon>
    </lineage>
</organism>
<dbReference type="InterPro" id="IPR010930">
    <property type="entry name" value="Flg_bb/hook_C_dom"/>
</dbReference>
<dbReference type="EMBL" id="VLKZ01000001">
    <property type="protein sequence ID" value="TWI59812.1"/>
    <property type="molecule type" value="Genomic_DNA"/>
</dbReference>
<feature type="domain" description="Flagellar basal body rod protein N-terminal" evidence="3">
    <location>
        <begin position="14"/>
        <end position="35"/>
    </location>
</feature>
<accession>A0A562QST8</accession>
<feature type="domain" description="Flagellar basal-body/hook protein C-terminal" evidence="4">
    <location>
        <begin position="233"/>
        <end position="276"/>
    </location>
</feature>
<evidence type="ECO:0000256" key="2">
    <source>
        <dbReference type="RuleBase" id="RU362116"/>
    </source>
</evidence>
<evidence type="ECO:0000313" key="5">
    <source>
        <dbReference type="EMBL" id="TWI59812.1"/>
    </source>
</evidence>
<dbReference type="InterPro" id="IPR037925">
    <property type="entry name" value="FlgE/F/G-like"/>
</dbReference>
<gene>
    <name evidence="5" type="ORF">IQ10_00234</name>
</gene>
<dbReference type="Proteomes" id="UP000315711">
    <property type="component" value="Unassembled WGS sequence"/>
</dbReference>
<sequence>MNTSMISASVTAGQLQRKLDTISQNIANTNTTGYKRRETTFSDLLFQQVNNQSNPNFEAGRLTPNGLRVGSGARIAQTALRLEQGSLIQTGRELDFAITEKDHFFRIGTIENGEQVERLSRDGAFYLSEDPDNPGLLTIVTSNGDFLLNGGFERINVPMNFESLQLTEQGILTATLNDGTVEELGQLALTRVLKPQLLESIGDNLYGIPNLAALGFAEGDVLEEVPGNEGRIMQGSLEGSNVDLSREMNELLSTQRHYQFNTRAISMADEMAGLINGIRR</sequence>
<keyword evidence="6" id="KW-1185">Reference proteome</keyword>
<keyword evidence="2" id="KW-0975">Bacterial flagellum</keyword>
<dbReference type="Pfam" id="PF00460">
    <property type="entry name" value="Flg_bb_rod"/>
    <property type="match status" value="1"/>
</dbReference>
<dbReference type="OrthoDB" id="9804559at2"/>
<evidence type="ECO:0000259" key="4">
    <source>
        <dbReference type="Pfam" id="PF06429"/>
    </source>
</evidence>
<proteinExistence type="inferred from homology"/>
<dbReference type="PANTHER" id="PTHR30435:SF19">
    <property type="entry name" value="FLAGELLAR BASAL-BODY ROD PROTEIN FLGG"/>
    <property type="match status" value="1"/>
</dbReference>
<comment type="similarity">
    <text evidence="1 2">Belongs to the flagella basal body rod proteins family.</text>
</comment>
<evidence type="ECO:0000256" key="1">
    <source>
        <dbReference type="ARBA" id="ARBA00009677"/>
    </source>
</evidence>
<dbReference type="GO" id="GO:0071978">
    <property type="term" value="P:bacterial-type flagellum-dependent swarming motility"/>
    <property type="evidence" value="ECO:0007669"/>
    <property type="project" value="TreeGrafter"/>
</dbReference>
<keyword evidence="5" id="KW-0282">Flagellum</keyword>
<comment type="caution">
    <text evidence="5">The sequence shown here is derived from an EMBL/GenBank/DDBJ whole genome shotgun (WGS) entry which is preliminary data.</text>
</comment>
<dbReference type="PANTHER" id="PTHR30435">
    <property type="entry name" value="FLAGELLAR PROTEIN"/>
    <property type="match status" value="1"/>
</dbReference>
<dbReference type="Pfam" id="PF06429">
    <property type="entry name" value="Flg_bbr_C"/>
    <property type="match status" value="1"/>
</dbReference>
<keyword evidence="5" id="KW-0966">Cell projection</keyword>
<dbReference type="SUPFAM" id="SSF117143">
    <property type="entry name" value="Flagellar hook protein flgE"/>
    <property type="match status" value="1"/>
</dbReference>
<dbReference type="GO" id="GO:0009425">
    <property type="term" value="C:bacterial-type flagellum basal body"/>
    <property type="evidence" value="ECO:0007669"/>
    <property type="project" value="UniProtKB-SubCell"/>
</dbReference>
<protein>
    <submittedName>
        <fullName evidence="5">Flagellar basal-body rod protein FlgG</fullName>
    </submittedName>
</protein>
<evidence type="ECO:0000259" key="3">
    <source>
        <dbReference type="Pfam" id="PF00460"/>
    </source>
</evidence>
<evidence type="ECO:0000313" key="6">
    <source>
        <dbReference type="Proteomes" id="UP000315711"/>
    </source>
</evidence>